<dbReference type="Pfam" id="PF00226">
    <property type="entry name" value="DnaJ"/>
    <property type="match status" value="1"/>
</dbReference>
<proteinExistence type="predicted"/>
<evidence type="ECO:0000259" key="2">
    <source>
        <dbReference type="PROSITE" id="PS50076"/>
    </source>
</evidence>
<dbReference type="InterPro" id="IPR018253">
    <property type="entry name" value="DnaJ_domain_CS"/>
</dbReference>
<organism evidence="3 4">
    <name type="scientific">Eragrostis curvula</name>
    <name type="common">weeping love grass</name>
    <dbReference type="NCBI Taxonomy" id="38414"/>
    <lineage>
        <taxon>Eukaryota</taxon>
        <taxon>Viridiplantae</taxon>
        <taxon>Streptophyta</taxon>
        <taxon>Embryophyta</taxon>
        <taxon>Tracheophyta</taxon>
        <taxon>Spermatophyta</taxon>
        <taxon>Magnoliopsida</taxon>
        <taxon>Liliopsida</taxon>
        <taxon>Poales</taxon>
        <taxon>Poaceae</taxon>
        <taxon>PACMAD clade</taxon>
        <taxon>Chloridoideae</taxon>
        <taxon>Eragrostideae</taxon>
        <taxon>Eragrostidinae</taxon>
        <taxon>Eragrostis</taxon>
    </lineage>
</organism>
<name>A0A5J9W983_9POAL</name>
<feature type="domain" description="J" evidence="2">
    <location>
        <begin position="45"/>
        <end position="109"/>
    </location>
</feature>
<dbReference type="Gramene" id="TVU43934">
    <property type="protein sequence ID" value="TVU43934"/>
    <property type="gene ID" value="EJB05_03355"/>
</dbReference>
<feature type="region of interest" description="Disordered" evidence="1">
    <location>
        <begin position="162"/>
        <end position="181"/>
    </location>
</feature>
<feature type="non-terminal residue" evidence="3">
    <location>
        <position position="1"/>
    </location>
</feature>
<dbReference type="PANTHER" id="PTHR44137">
    <property type="entry name" value="BNAC03G44070D PROTEIN"/>
    <property type="match status" value="1"/>
</dbReference>
<dbReference type="CDD" id="cd06257">
    <property type="entry name" value="DnaJ"/>
    <property type="match status" value="1"/>
</dbReference>
<dbReference type="Gene3D" id="1.10.287.110">
    <property type="entry name" value="DnaJ domain"/>
    <property type="match status" value="1"/>
</dbReference>
<evidence type="ECO:0000313" key="3">
    <source>
        <dbReference type="EMBL" id="TVU43934.1"/>
    </source>
</evidence>
<dbReference type="PRINTS" id="PR00625">
    <property type="entry name" value="JDOMAIN"/>
</dbReference>
<gene>
    <name evidence="3" type="ORF">EJB05_03355</name>
</gene>
<dbReference type="PROSITE" id="PS50076">
    <property type="entry name" value="DNAJ_2"/>
    <property type="match status" value="1"/>
</dbReference>
<comment type="caution">
    <text evidence="3">The sequence shown here is derived from an EMBL/GenBank/DDBJ whole genome shotgun (WGS) entry which is preliminary data.</text>
</comment>
<dbReference type="SMART" id="SM00271">
    <property type="entry name" value="DnaJ"/>
    <property type="match status" value="1"/>
</dbReference>
<dbReference type="PROSITE" id="PS00636">
    <property type="entry name" value="DNAJ_1"/>
    <property type="match status" value="1"/>
</dbReference>
<dbReference type="Proteomes" id="UP000324897">
    <property type="component" value="Chromosome 5"/>
</dbReference>
<evidence type="ECO:0000256" key="1">
    <source>
        <dbReference type="SAM" id="MobiDB-lite"/>
    </source>
</evidence>
<dbReference type="SUPFAM" id="SSF46565">
    <property type="entry name" value="Chaperone J-domain"/>
    <property type="match status" value="1"/>
</dbReference>
<dbReference type="AlphaFoldDB" id="A0A5J9W983"/>
<dbReference type="GO" id="GO:0005783">
    <property type="term" value="C:endoplasmic reticulum"/>
    <property type="evidence" value="ECO:0007669"/>
    <property type="project" value="UniProtKB-ARBA"/>
</dbReference>
<dbReference type="EMBL" id="RWGY01000004">
    <property type="protein sequence ID" value="TVU43934.1"/>
    <property type="molecule type" value="Genomic_DNA"/>
</dbReference>
<dbReference type="OrthoDB" id="10250354at2759"/>
<evidence type="ECO:0000313" key="4">
    <source>
        <dbReference type="Proteomes" id="UP000324897"/>
    </source>
</evidence>
<sequence length="296" mass="32573">MAGAGRERDADAAKAQVAREVCAASAAFASCPHRRRSPRRPHFIDWYLVLAIGEAASEEAVRRRYRQLALQLHPDKNRHPKAEVAFKVVSEAHACLTDKARRRAFDAERRASFCAVCHDRNVLSFSSSSSPPSTAAGARHRAVVATTDKRTAACGATAAKEAAAKAKPRGRKPPAAPAQAQALRDVQNRLRDECRVIDGCLRANNAAACARRRQSFPLFDPSSDRCRFPDYPHPRPPLSPFVNAADFCRFDEQHFGGADQNKTQNPRWCRSGGESPVYQIRTAPPERAAAGTHRSW</sequence>
<dbReference type="PANTHER" id="PTHR44137:SF13">
    <property type="entry name" value="CHAPERONE DNAJ-DOMAIN SUPERFAMILY PROTEIN"/>
    <property type="match status" value="1"/>
</dbReference>
<dbReference type="InterPro" id="IPR036869">
    <property type="entry name" value="J_dom_sf"/>
</dbReference>
<protein>
    <recommendedName>
        <fullName evidence="2">J domain-containing protein</fullName>
    </recommendedName>
</protein>
<keyword evidence="4" id="KW-1185">Reference proteome</keyword>
<reference evidence="3 4" key="1">
    <citation type="journal article" date="2019" name="Sci. Rep.">
        <title>A high-quality genome of Eragrostis curvula grass provides insights into Poaceae evolution and supports new strategies to enhance forage quality.</title>
        <authorList>
            <person name="Carballo J."/>
            <person name="Santos B.A.C.M."/>
            <person name="Zappacosta D."/>
            <person name="Garbus I."/>
            <person name="Selva J.P."/>
            <person name="Gallo C.A."/>
            <person name="Diaz A."/>
            <person name="Albertini E."/>
            <person name="Caccamo M."/>
            <person name="Echenique V."/>
        </authorList>
    </citation>
    <scope>NUCLEOTIDE SEQUENCE [LARGE SCALE GENOMIC DNA]</scope>
    <source>
        <strain evidence="4">cv. Victoria</strain>
        <tissue evidence="3">Leaf</tissue>
    </source>
</reference>
<accession>A0A5J9W983</accession>
<dbReference type="PROSITE" id="PS51257">
    <property type="entry name" value="PROKAR_LIPOPROTEIN"/>
    <property type="match status" value="1"/>
</dbReference>
<dbReference type="InterPro" id="IPR001623">
    <property type="entry name" value="DnaJ_domain"/>
</dbReference>